<protein>
    <submittedName>
        <fullName evidence="1">Uncharacterized protein</fullName>
    </submittedName>
</protein>
<evidence type="ECO:0000313" key="1">
    <source>
        <dbReference type="EMBL" id="MFC5401493.1"/>
    </source>
</evidence>
<reference evidence="2" key="1">
    <citation type="journal article" date="2019" name="Int. J. Syst. Evol. Microbiol.">
        <title>The Global Catalogue of Microorganisms (GCM) 10K type strain sequencing project: providing services to taxonomists for standard genome sequencing and annotation.</title>
        <authorList>
            <consortium name="The Broad Institute Genomics Platform"/>
            <consortium name="The Broad Institute Genome Sequencing Center for Infectious Disease"/>
            <person name="Wu L."/>
            <person name="Ma J."/>
        </authorList>
    </citation>
    <scope>NUCLEOTIDE SEQUENCE [LARGE SCALE GENOMIC DNA]</scope>
    <source>
        <strain evidence="2">CGMCC 1.18575</strain>
    </source>
</reference>
<dbReference type="EMBL" id="JBHSMI010000003">
    <property type="protein sequence ID" value="MFC5401493.1"/>
    <property type="molecule type" value="Genomic_DNA"/>
</dbReference>
<accession>A0ABW0HM84</accession>
<name>A0ABW0HM84_9BACL</name>
<evidence type="ECO:0000313" key="2">
    <source>
        <dbReference type="Proteomes" id="UP001596113"/>
    </source>
</evidence>
<proteinExistence type="predicted"/>
<dbReference type="RefSeq" id="WP_378129105.1">
    <property type="nucleotide sequence ID" value="NZ_JBHSMI010000003.1"/>
</dbReference>
<keyword evidence="2" id="KW-1185">Reference proteome</keyword>
<organism evidence="1 2">
    <name type="scientific">Cohnella soli</name>
    <dbReference type="NCBI Taxonomy" id="425005"/>
    <lineage>
        <taxon>Bacteria</taxon>
        <taxon>Bacillati</taxon>
        <taxon>Bacillota</taxon>
        <taxon>Bacilli</taxon>
        <taxon>Bacillales</taxon>
        <taxon>Paenibacillaceae</taxon>
        <taxon>Cohnella</taxon>
    </lineage>
</organism>
<sequence length="165" mass="19426">MDVNEKIVEAWLTTKNFFMMSTIDYAQFHKDIDILAVNVADKVIWDCEVKIRTGSTKISETTRKRAGFVHIRDQLNNQERDDKIREIIGNDHDYEISKRLITTYSYFGSPKNRAKWMAKFNAENIEVMFIEDMVHELEETAKGLALSKNEVIQILRLQNIKNKRR</sequence>
<gene>
    <name evidence="1" type="ORF">ACFPOF_02000</name>
</gene>
<dbReference type="Proteomes" id="UP001596113">
    <property type="component" value="Unassembled WGS sequence"/>
</dbReference>
<comment type="caution">
    <text evidence="1">The sequence shown here is derived from an EMBL/GenBank/DDBJ whole genome shotgun (WGS) entry which is preliminary data.</text>
</comment>